<dbReference type="Gene3D" id="3.90.1150.10">
    <property type="entry name" value="Aspartate Aminotransferase, domain 1"/>
    <property type="match status" value="1"/>
</dbReference>
<evidence type="ECO:0000256" key="5">
    <source>
        <dbReference type="PIRSR" id="PIRSR000524-50"/>
    </source>
</evidence>
<proteinExistence type="inferred from homology"/>
<evidence type="ECO:0000256" key="3">
    <source>
        <dbReference type="ARBA" id="ARBA00022898"/>
    </source>
</evidence>
<dbReference type="PIRSF" id="PIRSF000524">
    <property type="entry name" value="SPT"/>
    <property type="match status" value="1"/>
</dbReference>
<feature type="binding site" evidence="4">
    <location>
        <position position="338"/>
    </location>
    <ligand>
        <name>substrate</name>
    </ligand>
</feature>
<dbReference type="EC" id="2.6.1.45" evidence="7"/>
<sequence length="362" mass="39275">MSRFFLPGPTEVGHEVLAAMTRPMIGHRGSEMSEILAGCDPVLRAIFRTERPVYVASSSATGLMEGAVRNGVRRRALALTNGAFSERFRDLVADCGREVETYEVDWGEAHEPEELHRRLRAGGFDAVTFAHSETSTGVLNPLRDLAEAVRTAEGETGDEILLLVDGVTSVGGSLVEMDAWGLDFLLTGSQKAMALPPGLAFGAASERMMARAATLTGRGQYFDLLEYDRYWRKHQTPTTPALSLVYALAEQARRIDAEGVEARAARHDAMRERCLRWAAERGERWGLSAYAPAGRRSPTVTTLAVDGPVAAPEIVARLKRAGWTIGGGYGKLRDTTIRIGHMGDHTVEGLDALLAATEEVLG</sequence>
<comment type="similarity">
    <text evidence="2">Belongs to the class-V pyridoxal-phosphate-dependent aminotransferase family.</text>
</comment>
<dbReference type="EMBL" id="CADCTW010000128">
    <property type="protein sequence ID" value="CAA9332953.1"/>
    <property type="molecule type" value="Genomic_DNA"/>
</dbReference>
<evidence type="ECO:0000256" key="1">
    <source>
        <dbReference type="ARBA" id="ARBA00001933"/>
    </source>
</evidence>
<evidence type="ECO:0000259" key="6">
    <source>
        <dbReference type="Pfam" id="PF00266"/>
    </source>
</evidence>
<keyword evidence="7" id="KW-0808">Transferase</keyword>
<dbReference type="InterPro" id="IPR000192">
    <property type="entry name" value="Aminotrans_V_dom"/>
</dbReference>
<dbReference type="PANTHER" id="PTHR21152:SF40">
    <property type="entry name" value="ALANINE--GLYOXYLATE AMINOTRANSFERASE"/>
    <property type="match status" value="1"/>
</dbReference>
<dbReference type="AlphaFoldDB" id="A0A6J4LMC2"/>
<feature type="modified residue" description="N6-(pyridoxal phosphate)lysine" evidence="5">
    <location>
        <position position="191"/>
    </location>
</feature>
<dbReference type="Gene3D" id="3.40.640.10">
    <property type="entry name" value="Type I PLP-dependent aspartate aminotransferase-like (Major domain)"/>
    <property type="match status" value="1"/>
</dbReference>
<dbReference type="InterPro" id="IPR015424">
    <property type="entry name" value="PyrdxlP-dep_Trfase"/>
</dbReference>
<organism evidence="7">
    <name type="scientific">uncultured Gemmatimonadota bacterium</name>
    <dbReference type="NCBI Taxonomy" id="203437"/>
    <lineage>
        <taxon>Bacteria</taxon>
        <taxon>Pseudomonadati</taxon>
        <taxon>Gemmatimonadota</taxon>
        <taxon>environmental samples</taxon>
    </lineage>
</organism>
<gene>
    <name evidence="7" type="ORF">AVDCRST_MAG68-2589</name>
</gene>
<keyword evidence="7" id="KW-0032">Aminotransferase</keyword>
<evidence type="ECO:0000256" key="2">
    <source>
        <dbReference type="ARBA" id="ARBA00009236"/>
    </source>
</evidence>
<protein>
    <submittedName>
        <fullName evidence="7">Serine--glyoxylate aminotransferase</fullName>
        <ecNumber evidence="7">2.6.1.45</ecNumber>
    </submittedName>
</protein>
<dbReference type="InterPro" id="IPR015422">
    <property type="entry name" value="PyrdxlP-dep_Trfase_small"/>
</dbReference>
<dbReference type="InterPro" id="IPR015421">
    <property type="entry name" value="PyrdxlP-dep_Trfase_major"/>
</dbReference>
<comment type="cofactor">
    <cofactor evidence="1 5">
        <name>pyridoxal 5'-phosphate</name>
        <dbReference type="ChEBI" id="CHEBI:597326"/>
    </cofactor>
</comment>
<dbReference type="InterPro" id="IPR024169">
    <property type="entry name" value="SP_NH2Trfase/AEP_transaminase"/>
</dbReference>
<dbReference type="GO" id="GO:0050281">
    <property type="term" value="F:L-serine-glyoxylate transaminase activity"/>
    <property type="evidence" value="ECO:0007669"/>
    <property type="project" value="UniProtKB-EC"/>
</dbReference>
<name>A0A6J4LMC2_9BACT</name>
<evidence type="ECO:0000313" key="7">
    <source>
        <dbReference type="EMBL" id="CAA9332953.1"/>
    </source>
</evidence>
<reference evidence="7" key="1">
    <citation type="submission" date="2020-02" db="EMBL/GenBank/DDBJ databases">
        <authorList>
            <person name="Meier V. D."/>
        </authorList>
    </citation>
    <scope>NUCLEOTIDE SEQUENCE</scope>
    <source>
        <strain evidence="7">AVDCRST_MAG68</strain>
    </source>
</reference>
<dbReference type="SUPFAM" id="SSF53383">
    <property type="entry name" value="PLP-dependent transferases"/>
    <property type="match status" value="1"/>
</dbReference>
<evidence type="ECO:0000256" key="4">
    <source>
        <dbReference type="PIRSR" id="PIRSR000524-1"/>
    </source>
</evidence>
<dbReference type="GO" id="GO:0004760">
    <property type="term" value="F:L-serine-pyruvate transaminase activity"/>
    <property type="evidence" value="ECO:0007669"/>
    <property type="project" value="TreeGrafter"/>
</dbReference>
<dbReference type="GO" id="GO:0008453">
    <property type="term" value="F:alanine-glyoxylate transaminase activity"/>
    <property type="evidence" value="ECO:0007669"/>
    <property type="project" value="TreeGrafter"/>
</dbReference>
<accession>A0A6J4LMC2</accession>
<dbReference type="Pfam" id="PF00266">
    <property type="entry name" value="Aminotran_5"/>
    <property type="match status" value="1"/>
</dbReference>
<dbReference type="PANTHER" id="PTHR21152">
    <property type="entry name" value="AMINOTRANSFERASE CLASS V"/>
    <property type="match status" value="1"/>
</dbReference>
<keyword evidence="3 5" id="KW-0663">Pyridoxal phosphate</keyword>
<feature type="domain" description="Aminotransferase class V" evidence="6">
    <location>
        <begin position="90"/>
        <end position="278"/>
    </location>
</feature>
<dbReference type="GO" id="GO:0019265">
    <property type="term" value="P:glycine biosynthetic process, by transamination of glyoxylate"/>
    <property type="evidence" value="ECO:0007669"/>
    <property type="project" value="TreeGrafter"/>
</dbReference>